<evidence type="ECO:0000313" key="2">
    <source>
        <dbReference type="EMBL" id="VAW10406.1"/>
    </source>
</evidence>
<keyword evidence="1" id="KW-1133">Transmembrane helix</keyword>
<evidence type="ECO:0000256" key="1">
    <source>
        <dbReference type="SAM" id="Phobius"/>
    </source>
</evidence>
<organism evidence="2">
    <name type="scientific">hydrothermal vent metagenome</name>
    <dbReference type="NCBI Taxonomy" id="652676"/>
    <lineage>
        <taxon>unclassified sequences</taxon>
        <taxon>metagenomes</taxon>
        <taxon>ecological metagenomes</taxon>
    </lineage>
</organism>
<sequence>MKSLFKSTGFLFTVLFAIAAALQYNDPDALVWIAIWGLASVISLAFALNKVSWFVTLVMGILCFVGFFYLFPPKLEGFEIGAGDIVNIELAREAFGVLIIAVIMFFYTIAIRYSRRS</sequence>
<proteinExistence type="predicted"/>
<dbReference type="PANTHER" id="PTHR34262:SF1">
    <property type="entry name" value="TRANSMEMBRANE PROTEIN 220"/>
    <property type="match status" value="1"/>
</dbReference>
<feature type="transmembrane region" description="Helical" evidence="1">
    <location>
        <begin position="94"/>
        <end position="113"/>
    </location>
</feature>
<dbReference type="PANTHER" id="PTHR34262">
    <property type="entry name" value="TRANSMEMBRANE PROTEIN 220"/>
    <property type="match status" value="1"/>
</dbReference>
<accession>A0A3B0TTL9</accession>
<name>A0A3B0TTL9_9ZZZZ</name>
<feature type="transmembrane region" description="Helical" evidence="1">
    <location>
        <begin position="53"/>
        <end position="71"/>
    </location>
</feature>
<keyword evidence="1" id="KW-0812">Transmembrane</keyword>
<dbReference type="EMBL" id="UOEL01000020">
    <property type="protein sequence ID" value="VAW10406.1"/>
    <property type="molecule type" value="Genomic_DNA"/>
</dbReference>
<reference evidence="2" key="1">
    <citation type="submission" date="2018-06" db="EMBL/GenBank/DDBJ databases">
        <authorList>
            <person name="Zhirakovskaya E."/>
        </authorList>
    </citation>
    <scope>NUCLEOTIDE SEQUENCE</scope>
</reference>
<feature type="transmembrane region" description="Helical" evidence="1">
    <location>
        <begin position="29"/>
        <end position="48"/>
    </location>
</feature>
<gene>
    <name evidence="2" type="ORF">MNBD_BACTEROID03-2488</name>
</gene>
<protein>
    <recommendedName>
        <fullName evidence="3">Transmembrane family 220, helix</fullName>
    </recommendedName>
</protein>
<dbReference type="AlphaFoldDB" id="A0A3B0TTL9"/>
<evidence type="ECO:0008006" key="3">
    <source>
        <dbReference type="Google" id="ProtNLM"/>
    </source>
</evidence>
<dbReference type="Pfam" id="PF15071">
    <property type="entry name" value="TMEM220"/>
    <property type="match status" value="1"/>
</dbReference>
<keyword evidence="1" id="KW-0472">Membrane</keyword>
<dbReference type="InterPro" id="IPR029377">
    <property type="entry name" value="TMEM220"/>
</dbReference>